<evidence type="ECO:0000259" key="2">
    <source>
        <dbReference type="Pfam" id="PF07007"/>
    </source>
</evidence>
<reference evidence="3" key="1">
    <citation type="submission" date="2020-11" db="EMBL/GenBank/DDBJ databases">
        <title>Bacterial whole genome sequence for Caenimonas sp. DR4.4.</title>
        <authorList>
            <person name="Le V."/>
            <person name="Ko S.-R."/>
            <person name="Ahn C.-Y."/>
            <person name="Oh H.-M."/>
        </authorList>
    </citation>
    <scope>NUCLEOTIDE SEQUENCE</scope>
    <source>
        <strain evidence="3">DR4.4</strain>
    </source>
</reference>
<feature type="chain" id="PRO_5037173913" evidence="1">
    <location>
        <begin position="26"/>
        <end position="162"/>
    </location>
</feature>
<keyword evidence="4" id="KW-1185">Reference proteome</keyword>
<dbReference type="EMBL" id="JADWYS010000001">
    <property type="protein sequence ID" value="MBG9390091.1"/>
    <property type="molecule type" value="Genomic_DNA"/>
</dbReference>
<sequence length="162" mass="18301">MNIARIPVGLTLFVTLALTPPLAGAQYALTEATMESVESVAFGECWWLAEHAEPKPTDRTQFERQCRDSLAPKIVEQRRLLGEAEKQLATEYAQLSTALKAQGRIRPRSLLLSQRNWAKFRDAHCTLEVERVMGNYRSPHRLATCLEVEATKRIEYLKGFAG</sequence>
<feature type="signal peptide" evidence="1">
    <location>
        <begin position="1"/>
        <end position="25"/>
    </location>
</feature>
<dbReference type="Pfam" id="PF07007">
    <property type="entry name" value="LprI"/>
    <property type="match status" value="1"/>
</dbReference>
<dbReference type="Gene3D" id="1.20.1270.180">
    <property type="match status" value="1"/>
</dbReference>
<evidence type="ECO:0000256" key="1">
    <source>
        <dbReference type="SAM" id="SignalP"/>
    </source>
</evidence>
<name>A0A931MIF9_9BURK</name>
<accession>A0A931MIF9</accession>
<protein>
    <submittedName>
        <fullName evidence="3">DUF1311 domain-containing protein</fullName>
    </submittedName>
</protein>
<evidence type="ECO:0000313" key="3">
    <source>
        <dbReference type="EMBL" id="MBG9390091.1"/>
    </source>
</evidence>
<dbReference type="InterPro" id="IPR009739">
    <property type="entry name" value="LprI-like_N"/>
</dbReference>
<gene>
    <name evidence="3" type="ORF">I5803_18830</name>
</gene>
<feature type="domain" description="Lysozyme inhibitor LprI-like N-terminal" evidence="2">
    <location>
        <begin position="81"/>
        <end position="157"/>
    </location>
</feature>
<dbReference type="AlphaFoldDB" id="A0A931MIF9"/>
<evidence type="ECO:0000313" key="4">
    <source>
        <dbReference type="Proteomes" id="UP000651050"/>
    </source>
</evidence>
<dbReference type="RefSeq" id="WP_196987850.1">
    <property type="nucleotide sequence ID" value="NZ_JADWYS010000001.1"/>
</dbReference>
<keyword evidence="1" id="KW-0732">Signal</keyword>
<proteinExistence type="predicted"/>
<organism evidence="3 4">
    <name type="scientific">Caenimonas aquaedulcis</name>
    <dbReference type="NCBI Taxonomy" id="2793270"/>
    <lineage>
        <taxon>Bacteria</taxon>
        <taxon>Pseudomonadati</taxon>
        <taxon>Pseudomonadota</taxon>
        <taxon>Betaproteobacteria</taxon>
        <taxon>Burkholderiales</taxon>
        <taxon>Comamonadaceae</taxon>
        <taxon>Caenimonas</taxon>
    </lineage>
</organism>
<dbReference type="Proteomes" id="UP000651050">
    <property type="component" value="Unassembled WGS sequence"/>
</dbReference>
<comment type="caution">
    <text evidence="3">The sequence shown here is derived from an EMBL/GenBank/DDBJ whole genome shotgun (WGS) entry which is preliminary data.</text>
</comment>